<dbReference type="PANTHER" id="PTHR31528">
    <property type="entry name" value="4-AMINO-5-HYDROXYMETHYL-2-METHYLPYRIMIDINE PHOSPHATE SYNTHASE THI11-RELATED"/>
    <property type="match status" value="1"/>
</dbReference>
<keyword evidence="4" id="KW-1185">Reference proteome</keyword>
<gene>
    <name evidence="3" type="primary">tauA</name>
    <name evidence="3" type="ORF">Pcatena_10710</name>
</gene>
<organism evidence="3 4">
    <name type="scientific">Parolsenella catena</name>
    <dbReference type="NCBI Taxonomy" id="2003188"/>
    <lineage>
        <taxon>Bacteria</taxon>
        <taxon>Bacillati</taxon>
        <taxon>Actinomycetota</taxon>
        <taxon>Coriobacteriia</taxon>
        <taxon>Coriobacteriales</taxon>
        <taxon>Atopobiaceae</taxon>
        <taxon>Parolsenella</taxon>
    </lineage>
</organism>
<evidence type="ECO:0000313" key="4">
    <source>
        <dbReference type="Proteomes" id="UP000273154"/>
    </source>
</evidence>
<dbReference type="PROSITE" id="PS51257">
    <property type="entry name" value="PROKAR_LIPOPROTEIN"/>
    <property type="match status" value="1"/>
</dbReference>
<proteinExistence type="predicted"/>
<keyword evidence="1" id="KW-0732">Signal</keyword>
<dbReference type="AlphaFoldDB" id="A0A3G9K7Q2"/>
<accession>A0A3G9K7Q2</accession>
<evidence type="ECO:0000256" key="1">
    <source>
        <dbReference type="SAM" id="SignalP"/>
    </source>
</evidence>
<dbReference type="Pfam" id="PF09084">
    <property type="entry name" value="NMT1"/>
    <property type="match status" value="1"/>
</dbReference>
<feature type="signal peptide" evidence="1">
    <location>
        <begin position="1"/>
        <end position="24"/>
    </location>
</feature>
<sequence>MSKSISRRSFVAGAAAAAAMTGLAACGGSGAAATTEAATDAASGDATKLTFVLDYTPNTNHSGIYVAIAKGYYADENLDVEVVQPPEDGADALVGTGKAQVGMSYQDVMANYLGSDDQLPVTAIAATIQHNTSGIMSRAGEGIDRPKGMEGKRYGTWDQDVEKAMVKSVVETDGGDFSKVQLVPSGDEVSGLKSNQFDCVWGYEGWGLQNAKLQDLSCDYWSFRSIDSVFDYYTPVVVANNDFLANSPEVAKAFLRATKKGYEFCVTNPDEAAQILCDAAPETDAELAKASAEYLADQYTADASSWGIIDPKRWAAFYTWMNDNQLTPVALDVNGGFSMDYLEQ</sequence>
<dbReference type="GO" id="GO:0009228">
    <property type="term" value="P:thiamine biosynthetic process"/>
    <property type="evidence" value="ECO:0007669"/>
    <property type="project" value="InterPro"/>
</dbReference>
<evidence type="ECO:0000259" key="2">
    <source>
        <dbReference type="Pfam" id="PF09084"/>
    </source>
</evidence>
<dbReference type="SUPFAM" id="SSF53850">
    <property type="entry name" value="Periplasmic binding protein-like II"/>
    <property type="match status" value="1"/>
</dbReference>
<dbReference type="InterPro" id="IPR015168">
    <property type="entry name" value="SsuA/THI5"/>
</dbReference>
<dbReference type="OrthoDB" id="174578at2"/>
<dbReference type="InterPro" id="IPR006311">
    <property type="entry name" value="TAT_signal"/>
</dbReference>
<dbReference type="Proteomes" id="UP000273154">
    <property type="component" value="Chromosome"/>
</dbReference>
<dbReference type="KEGG" id="pcat:Pcatena_10710"/>
<dbReference type="PANTHER" id="PTHR31528:SF3">
    <property type="entry name" value="THIAMINE BIOSYNTHESIS PROTEIN HI_0357-RELATED"/>
    <property type="match status" value="1"/>
</dbReference>
<dbReference type="Gene3D" id="3.40.190.10">
    <property type="entry name" value="Periplasmic binding protein-like II"/>
    <property type="match status" value="2"/>
</dbReference>
<dbReference type="GeneID" id="88849203"/>
<feature type="domain" description="SsuA/THI5-like" evidence="2">
    <location>
        <begin position="58"/>
        <end position="272"/>
    </location>
</feature>
<evidence type="ECO:0000313" key="3">
    <source>
        <dbReference type="EMBL" id="BBH50484.1"/>
    </source>
</evidence>
<dbReference type="PROSITE" id="PS51318">
    <property type="entry name" value="TAT"/>
    <property type="match status" value="1"/>
</dbReference>
<dbReference type="RefSeq" id="WP_126422354.1">
    <property type="nucleotide sequence ID" value="NZ_AP019367.1"/>
</dbReference>
<feature type="chain" id="PRO_5039554525" evidence="1">
    <location>
        <begin position="25"/>
        <end position="344"/>
    </location>
</feature>
<dbReference type="EMBL" id="AP019367">
    <property type="protein sequence ID" value="BBH50484.1"/>
    <property type="molecule type" value="Genomic_DNA"/>
</dbReference>
<dbReference type="InterPro" id="IPR027939">
    <property type="entry name" value="NMT1/THI5"/>
</dbReference>
<name>A0A3G9K7Q2_9ACTN</name>
<reference evidence="4" key="1">
    <citation type="submission" date="2018-11" db="EMBL/GenBank/DDBJ databases">
        <title>Comparative genomics of Parolsenella catena and Libanicoccus massiliensis: Reclassification of Libanicoccus massiliensis as Parolsenella massiliensis comb. nov.</title>
        <authorList>
            <person name="Sakamoto M."/>
            <person name="Ikeyama N."/>
            <person name="Murakami T."/>
            <person name="Mori H."/>
            <person name="Yuki M."/>
            <person name="Ohkuma M."/>
        </authorList>
    </citation>
    <scope>NUCLEOTIDE SEQUENCE [LARGE SCALE GENOMIC DNA]</scope>
    <source>
        <strain evidence="4">JCM 31932</strain>
    </source>
</reference>
<protein>
    <submittedName>
        <fullName evidence="3">Putative ABC transporter substrate binding component</fullName>
    </submittedName>
</protein>